<dbReference type="AlphaFoldDB" id="A0A8X6THA7"/>
<feature type="non-terminal residue" evidence="1">
    <location>
        <position position="153"/>
    </location>
</feature>
<organism evidence="1 2">
    <name type="scientific">Nephila pilipes</name>
    <name type="common">Giant wood spider</name>
    <name type="synonym">Nephila maculata</name>
    <dbReference type="NCBI Taxonomy" id="299642"/>
    <lineage>
        <taxon>Eukaryota</taxon>
        <taxon>Metazoa</taxon>
        <taxon>Ecdysozoa</taxon>
        <taxon>Arthropoda</taxon>
        <taxon>Chelicerata</taxon>
        <taxon>Arachnida</taxon>
        <taxon>Araneae</taxon>
        <taxon>Araneomorphae</taxon>
        <taxon>Entelegynae</taxon>
        <taxon>Araneoidea</taxon>
        <taxon>Nephilidae</taxon>
        <taxon>Nephila</taxon>
    </lineage>
</organism>
<name>A0A8X6THA7_NEPPI</name>
<protein>
    <submittedName>
        <fullName evidence="1">Protein timeless</fullName>
    </submittedName>
</protein>
<accession>A0A8X6THA7</accession>
<evidence type="ECO:0000313" key="1">
    <source>
        <dbReference type="EMBL" id="GFT14548.1"/>
    </source>
</evidence>
<comment type="caution">
    <text evidence="1">The sequence shown here is derived from an EMBL/GenBank/DDBJ whole genome shotgun (WGS) entry which is preliminary data.</text>
</comment>
<dbReference type="OrthoDB" id="6429365at2759"/>
<sequence length="153" mass="17976">HFLNDCVFTMLHHLAGDMRSYELLLQPSILKIFSEILKEEMELEQYQEDLIMYILNKFSVQVYQKSLKAENSDRPGPSNASCDSPDNSCISSNLLFPEEDDLFWWYLQFEQDDDPISKISEHIPTSKQDILTKLQLKGYITNEKYKQLEEKMA</sequence>
<dbReference type="Proteomes" id="UP000887013">
    <property type="component" value="Unassembled WGS sequence"/>
</dbReference>
<dbReference type="EMBL" id="BMAW01009556">
    <property type="protein sequence ID" value="GFT14548.1"/>
    <property type="molecule type" value="Genomic_DNA"/>
</dbReference>
<proteinExistence type="predicted"/>
<evidence type="ECO:0000313" key="2">
    <source>
        <dbReference type="Proteomes" id="UP000887013"/>
    </source>
</evidence>
<feature type="non-terminal residue" evidence="1">
    <location>
        <position position="1"/>
    </location>
</feature>
<gene>
    <name evidence="1" type="primary">tim</name>
    <name evidence="1" type="ORF">NPIL_168201</name>
</gene>
<keyword evidence="2" id="KW-1185">Reference proteome</keyword>
<reference evidence="1" key="1">
    <citation type="submission" date="2020-08" db="EMBL/GenBank/DDBJ databases">
        <title>Multicomponent nature underlies the extraordinary mechanical properties of spider dragline silk.</title>
        <authorList>
            <person name="Kono N."/>
            <person name="Nakamura H."/>
            <person name="Mori M."/>
            <person name="Yoshida Y."/>
            <person name="Ohtoshi R."/>
            <person name="Malay A.D."/>
            <person name="Moran D.A.P."/>
            <person name="Tomita M."/>
            <person name="Numata K."/>
            <person name="Arakawa K."/>
        </authorList>
    </citation>
    <scope>NUCLEOTIDE SEQUENCE</scope>
</reference>